<accession>A0A0L8LZU2</accession>
<evidence type="ECO:0008006" key="3">
    <source>
        <dbReference type="Google" id="ProtNLM"/>
    </source>
</evidence>
<dbReference type="Proteomes" id="UP000037251">
    <property type="component" value="Unassembled WGS sequence"/>
</dbReference>
<name>A0A0L8LZU2_9ACTN</name>
<comment type="caution">
    <text evidence="1">The sequence shown here is derived from an EMBL/GenBank/DDBJ whole genome shotgun (WGS) entry which is preliminary data.</text>
</comment>
<keyword evidence="2" id="KW-1185">Reference proteome</keyword>
<organism evidence="1 2">
    <name type="scientific">Streptomyces resistomycificus</name>
    <dbReference type="NCBI Taxonomy" id="67356"/>
    <lineage>
        <taxon>Bacteria</taxon>
        <taxon>Bacillati</taxon>
        <taxon>Actinomycetota</taxon>
        <taxon>Actinomycetes</taxon>
        <taxon>Kitasatosporales</taxon>
        <taxon>Streptomycetaceae</taxon>
        <taxon>Streptomyces</taxon>
        <taxon>Streptomyces aurantiacus group</taxon>
    </lineage>
</organism>
<dbReference type="AlphaFoldDB" id="A0A0L8LZU2"/>
<dbReference type="PATRIC" id="fig|67356.5.peg.180"/>
<evidence type="ECO:0000313" key="1">
    <source>
        <dbReference type="EMBL" id="KOG43697.1"/>
    </source>
</evidence>
<sequence length="62" mass="6808">MRSRSESVLTLPDGPFLLAMIGDAGSGKSRVARAFPADWRLELDNYRWQATGSFSVKFSGLS</sequence>
<reference evidence="2" key="1">
    <citation type="submission" date="2015-07" db="EMBL/GenBank/DDBJ databases">
        <authorList>
            <person name="Ju K.-S."/>
            <person name="Doroghazi J.R."/>
            <person name="Metcalf W.W."/>
        </authorList>
    </citation>
    <scope>NUCLEOTIDE SEQUENCE [LARGE SCALE GENOMIC DNA]</scope>
    <source>
        <strain evidence="2">NRRL 2290</strain>
    </source>
</reference>
<evidence type="ECO:0000313" key="2">
    <source>
        <dbReference type="Proteomes" id="UP000037251"/>
    </source>
</evidence>
<proteinExistence type="predicted"/>
<gene>
    <name evidence="1" type="ORF">ADK37_00820</name>
</gene>
<dbReference type="EMBL" id="LGUS01000001">
    <property type="protein sequence ID" value="KOG43697.1"/>
    <property type="molecule type" value="Genomic_DNA"/>
</dbReference>
<protein>
    <recommendedName>
        <fullName evidence="3">ATP-binding protein</fullName>
    </recommendedName>
</protein>